<protein>
    <submittedName>
        <fullName evidence="2">Uncharacterized protein</fullName>
    </submittedName>
</protein>
<sequence>MMSFIEWCPQPASAPHARRGGELRQNPGPQEGESRHMRYIIDLEQEQVGGRSALLTDSLSPSFSGLVIPFSNTDTSARLCFCAHLPVPV</sequence>
<evidence type="ECO:0000256" key="1">
    <source>
        <dbReference type="SAM" id="MobiDB-lite"/>
    </source>
</evidence>
<gene>
    <name evidence="2" type="ORF">TDIB3V08_LOCUS12978</name>
</gene>
<organism evidence="2">
    <name type="scientific">Timema douglasi</name>
    <name type="common">Walking stick</name>
    <dbReference type="NCBI Taxonomy" id="61478"/>
    <lineage>
        <taxon>Eukaryota</taxon>
        <taxon>Metazoa</taxon>
        <taxon>Ecdysozoa</taxon>
        <taxon>Arthropoda</taxon>
        <taxon>Hexapoda</taxon>
        <taxon>Insecta</taxon>
        <taxon>Pterygota</taxon>
        <taxon>Neoptera</taxon>
        <taxon>Polyneoptera</taxon>
        <taxon>Phasmatodea</taxon>
        <taxon>Timematodea</taxon>
        <taxon>Timematoidea</taxon>
        <taxon>Timematidae</taxon>
        <taxon>Timema</taxon>
    </lineage>
</organism>
<proteinExistence type="predicted"/>
<name>A0A7R8W1J4_TIMDO</name>
<dbReference type="AlphaFoldDB" id="A0A7R8W1J4"/>
<feature type="region of interest" description="Disordered" evidence="1">
    <location>
        <begin position="1"/>
        <end position="34"/>
    </location>
</feature>
<reference evidence="2" key="1">
    <citation type="submission" date="2020-11" db="EMBL/GenBank/DDBJ databases">
        <authorList>
            <person name="Tran Van P."/>
        </authorList>
    </citation>
    <scope>NUCLEOTIDE SEQUENCE</scope>
</reference>
<evidence type="ECO:0000313" key="2">
    <source>
        <dbReference type="EMBL" id="CAD7206829.1"/>
    </source>
</evidence>
<dbReference type="EMBL" id="OA587550">
    <property type="protein sequence ID" value="CAD7206829.1"/>
    <property type="molecule type" value="Genomic_DNA"/>
</dbReference>
<accession>A0A7R8W1J4</accession>